<dbReference type="PANTHER" id="PTHR46696:SF6">
    <property type="entry name" value="P450, PUTATIVE (EUROFUNG)-RELATED"/>
    <property type="match status" value="1"/>
</dbReference>
<dbReference type="PRINTS" id="PR00359">
    <property type="entry name" value="BP450"/>
</dbReference>
<dbReference type="InterPro" id="IPR001128">
    <property type="entry name" value="Cyt_P450"/>
</dbReference>
<keyword evidence="4 9" id="KW-0479">Metal-binding</keyword>
<dbReference type="InterPro" id="IPR017972">
    <property type="entry name" value="Cyt_P450_CS"/>
</dbReference>
<dbReference type="PANTHER" id="PTHR46696">
    <property type="entry name" value="P450, PUTATIVE (EUROFUNG)-RELATED"/>
    <property type="match status" value="1"/>
</dbReference>
<evidence type="ECO:0000256" key="7">
    <source>
        <dbReference type="ARBA" id="ARBA00023033"/>
    </source>
</evidence>
<protein>
    <submittedName>
        <fullName evidence="10">1,8-cineole 2-endo-monooxygenase</fullName>
        <ecNumber evidence="10">1.14.14.133</ecNumber>
    </submittedName>
</protein>
<dbReference type="InterPro" id="IPR036396">
    <property type="entry name" value="Cyt_P450_sf"/>
</dbReference>
<name>A0A508T7F0_9BRAD</name>
<accession>A0A508T7F0</accession>
<comment type="caution">
    <text evidence="10">The sequence shown here is derived from an EMBL/GenBank/DDBJ whole genome shotgun (WGS) entry which is preliminary data.</text>
</comment>
<dbReference type="EC" id="1.14.14.133" evidence="10"/>
<dbReference type="GO" id="GO:0004497">
    <property type="term" value="F:monooxygenase activity"/>
    <property type="evidence" value="ECO:0007669"/>
    <property type="project" value="UniProtKB-KW"/>
</dbReference>
<reference evidence="10" key="1">
    <citation type="submission" date="2019-02" db="EMBL/GenBank/DDBJ databases">
        <authorList>
            <person name="Pothier F.J."/>
        </authorList>
    </citation>
    <scope>NUCLEOTIDE SEQUENCE</scope>
    <source>
        <strain evidence="10">CI-1B</strain>
    </source>
</reference>
<organism evidence="10 11">
    <name type="scientific">Bradyrhizobium ivorense</name>
    <dbReference type="NCBI Taxonomy" id="2511166"/>
    <lineage>
        <taxon>Bacteria</taxon>
        <taxon>Pseudomonadati</taxon>
        <taxon>Pseudomonadota</taxon>
        <taxon>Alphaproteobacteria</taxon>
        <taxon>Hyphomicrobiales</taxon>
        <taxon>Nitrobacteraceae</taxon>
        <taxon>Bradyrhizobium</taxon>
    </lineage>
</organism>
<evidence type="ECO:0000256" key="8">
    <source>
        <dbReference type="ARBA" id="ARBA00043906"/>
    </source>
</evidence>
<dbReference type="EMBL" id="CAADFC020000013">
    <property type="protein sequence ID" value="VIO71375.1"/>
    <property type="molecule type" value="Genomic_DNA"/>
</dbReference>
<evidence type="ECO:0000313" key="10">
    <source>
        <dbReference type="EMBL" id="VIO71375.1"/>
    </source>
</evidence>
<evidence type="ECO:0000313" key="11">
    <source>
        <dbReference type="Proteomes" id="UP000328092"/>
    </source>
</evidence>
<dbReference type="AlphaFoldDB" id="A0A508T7F0"/>
<sequence>MSDSPSASYLPEHPPVTDWVNDFDHTDPVWTEDPFPIWETLRAASPVVHTERFLGCYMPTTYQAVKEIAYDTEHFSSRRVIVRDVRPDITSRAPPITSDPPEHKPAKQVLLPPFTPDAMKRLEPRVRAICNELIDEFIADGGCDAAARYTKHIPVRAIAHMLGIPEKDGDLFIKWIHQILELGIKDDNELMNGVREMTGYFMAHLEQRKLEPGDDLISQLLRAKGPGGQPLSDEHVLGSLRLLLIAGIDTTWSAIGSSLWHLARTPADRERLVAEPALMPTAIEEFLRAYSPVTMAREVMKETTVSGCPVKSGNMVLLSFPAANRDPAMFPDADKVVIDRKENRHAAFGLGIHRCVGSNLARMEMTVAIEEWLKRIPDFRLDPAGKVTWSEGTVRGPRQLPILFGKPA</sequence>
<proteinExistence type="inferred from homology"/>
<dbReference type="PRINTS" id="PR00385">
    <property type="entry name" value="P450"/>
</dbReference>
<dbReference type="Gene3D" id="1.10.630.10">
    <property type="entry name" value="Cytochrome P450"/>
    <property type="match status" value="1"/>
</dbReference>
<dbReference type="GO" id="GO:0016705">
    <property type="term" value="F:oxidoreductase activity, acting on paired donors, with incorporation or reduction of molecular oxygen"/>
    <property type="evidence" value="ECO:0007669"/>
    <property type="project" value="InterPro"/>
</dbReference>
<keyword evidence="6 9" id="KW-0408">Iron</keyword>
<dbReference type="PROSITE" id="PS00086">
    <property type="entry name" value="CYTOCHROME_P450"/>
    <property type="match status" value="1"/>
</dbReference>
<evidence type="ECO:0000256" key="9">
    <source>
        <dbReference type="RuleBase" id="RU000461"/>
    </source>
</evidence>
<evidence type="ECO:0000256" key="1">
    <source>
        <dbReference type="ARBA" id="ARBA00001971"/>
    </source>
</evidence>
<keyword evidence="7 9" id="KW-0503">Monooxygenase</keyword>
<keyword evidence="11" id="KW-1185">Reference proteome</keyword>
<comment type="function">
    <text evidence="8">Cytochromes P450 are a group of heme-thiolate monooxygenases. They oxidize a variety of structurally unrelated compounds, including steroids, fatty acids, and xenobiotics.</text>
</comment>
<dbReference type="GO" id="GO:0020037">
    <property type="term" value="F:heme binding"/>
    <property type="evidence" value="ECO:0007669"/>
    <property type="project" value="InterPro"/>
</dbReference>
<evidence type="ECO:0000256" key="4">
    <source>
        <dbReference type="ARBA" id="ARBA00022723"/>
    </source>
</evidence>
<evidence type="ECO:0000256" key="5">
    <source>
        <dbReference type="ARBA" id="ARBA00023002"/>
    </source>
</evidence>
<comment type="similarity">
    <text evidence="2 9">Belongs to the cytochrome P450 family.</text>
</comment>
<dbReference type="InterPro" id="IPR002397">
    <property type="entry name" value="Cyt_P450_B"/>
</dbReference>
<evidence type="ECO:0000256" key="3">
    <source>
        <dbReference type="ARBA" id="ARBA00022617"/>
    </source>
</evidence>
<dbReference type="OrthoDB" id="9801155at2"/>
<gene>
    <name evidence="10" type="primary">cinA_3</name>
    <name evidence="10" type="ORF">CI1B_35590</name>
</gene>
<dbReference type="Pfam" id="PF00067">
    <property type="entry name" value="p450"/>
    <property type="match status" value="1"/>
</dbReference>
<evidence type="ECO:0000256" key="2">
    <source>
        <dbReference type="ARBA" id="ARBA00010617"/>
    </source>
</evidence>
<keyword evidence="3 9" id="KW-0349">Heme</keyword>
<dbReference type="GO" id="GO:0005506">
    <property type="term" value="F:iron ion binding"/>
    <property type="evidence" value="ECO:0007669"/>
    <property type="project" value="InterPro"/>
</dbReference>
<dbReference type="SUPFAM" id="SSF48264">
    <property type="entry name" value="Cytochrome P450"/>
    <property type="match status" value="1"/>
</dbReference>
<dbReference type="FunFam" id="1.10.630.10:FF:000018">
    <property type="entry name" value="Cytochrome P450 monooxygenase"/>
    <property type="match status" value="1"/>
</dbReference>
<evidence type="ECO:0000256" key="6">
    <source>
        <dbReference type="ARBA" id="ARBA00023004"/>
    </source>
</evidence>
<comment type="cofactor">
    <cofactor evidence="1">
        <name>heme</name>
        <dbReference type="ChEBI" id="CHEBI:30413"/>
    </cofactor>
</comment>
<dbReference type="Proteomes" id="UP000328092">
    <property type="component" value="Unassembled WGS sequence"/>
</dbReference>
<dbReference type="RefSeq" id="WP_139860880.1">
    <property type="nucleotide sequence ID" value="NZ_CAADFC020000013.1"/>
</dbReference>
<keyword evidence="5 9" id="KW-0560">Oxidoreductase</keyword>